<gene>
    <name evidence="3" type="ORF">HUE57_08865</name>
</gene>
<reference evidence="3 4" key="1">
    <citation type="submission" date="2020-05" db="EMBL/GenBank/DDBJ databases">
        <title>Horizontal transmission and recombination maintain forever young bacterial symbiont genomes.</title>
        <authorList>
            <person name="Russell S.L."/>
            <person name="Pepper-Tunick E."/>
            <person name="Svedberg J."/>
            <person name="Byrne A."/>
            <person name="Ruelas Castillo J."/>
            <person name="Vollmers C."/>
            <person name="Beinart R.A."/>
            <person name="Corbett-Detig R."/>
        </authorList>
    </citation>
    <scope>NUCLEOTIDE SEQUENCE [LARGE SCALE GENOMIC DNA]</scope>
    <source>
        <strain evidence="3">Santa_Monica_outfall</strain>
    </source>
</reference>
<dbReference type="Gene3D" id="3.30.2090.10">
    <property type="entry name" value="Multidrug efflux transporter AcrB TolC docking domain, DN and DC subdomains"/>
    <property type="match status" value="2"/>
</dbReference>
<feature type="transmembrane region" description="Helical" evidence="2">
    <location>
        <begin position="568"/>
        <end position="586"/>
    </location>
</feature>
<dbReference type="InterPro" id="IPR001036">
    <property type="entry name" value="Acrflvin-R"/>
</dbReference>
<feature type="compositionally biased region" description="Basic residues" evidence="1">
    <location>
        <begin position="1387"/>
        <end position="1397"/>
    </location>
</feature>
<feature type="region of interest" description="Disordered" evidence="1">
    <location>
        <begin position="1151"/>
        <end position="1397"/>
    </location>
</feature>
<feature type="compositionally biased region" description="Pro residues" evidence="1">
    <location>
        <begin position="1158"/>
        <end position="1167"/>
    </location>
</feature>
<feature type="transmembrane region" description="Helical" evidence="2">
    <location>
        <begin position="954"/>
        <end position="974"/>
    </location>
</feature>
<feature type="transmembrane region" description="Helical" evidence="2">
    <location>
        <begin position="980"/>
        <end position="1001"/>
    </location>
</feature>
<dbReference type="PANTHER" id="PTHR32063">
    <property type="match status" value="1"/>
</dbReference>
<feature type="transmembrane region" description="Helical" evidence="2">
    <location>
        <begin position="1028"/>
        <end position="1045"/>
    </location>
</feature>
<evidence type="ECO:0000256" key="2">
    <source>
        <dbReference type="SAM" id="Phobius"/>
    </source>
</evidence>
<evidence type="ECO:0000313" key="4">
    <source>
        <dbReference type="Proteomes" id="UP000509658"/>
    </source>
</evidence>
<evidence type="ECO:0000256" key="1">
    <source>
        <dbReference type="SAM" id="MobiDB-lite"/>
    </source>
</evidence>
<evidence type="ECO:0000313" key="3">
    <source>
        <dbReference type="EMBL" id="QKQ26378.1"/>
    </source>
</evidence>
<feature type="transmembrane region" description="Helical" evidence="2">
    <location>
        <begin position="424"/>
        <end position="444"/>
    </location>
</feature>
<name>A0A6N0HVK9_9GAMM</name>
<sequence length="1397" mass="150973">MTEQDDKNVSPPVSPVGTEEHVDLGIAGRMTKAFIHSPLSPLFLIACFAIGIMGIFLTPRQEDPQISVPMVDIFFSYPGASAEQVASLATDPLERIMSEITGVKHVYSASQRGQGMVTVEFDVGQQMESSLVKLYDRLNSNLDRIPPGVSQPMVKPKAVDDVPVVALTLWSEDVDDNQLRLLALDVLQRLKEVPETSQGLIVGGRSAQIRIEVLPERLAGFGISFDQVANTIRTSNSEQDVGDTETGGQVFQVYSGSFLRNAEDVAQLVVGTQGEAPIYVRDIAKVTDGPEETRQLVNYFTGPAVAEGAPIANGEAAVTLAVAKKEGSNGVTVANRVLSKVEELKGSLIPDNVHVAVTRNYGETANDKVNELIFKLFVATGAVTVLIWFFLGWRAATVVLVVIPVVILVTVFGAYLLGYTIDRVSLFALIFSIGILVDDAIVVIENIYRRWLMNGEIDTDTAVDAVREVGNPTILATFTVIAALLPMGAVSGMMGPYMAPIPALGSVAILFSLFAAFIFTPWLAMRIRPSLEYLHAAQEREHKGSERLGRLYHKMIEPLTTSKTKGRLFLFSIIAVFFLCCALFYTKGVTVKMMPFDNKSEFNVVINMPEGTALPVTANVTWRLAEALRSIPEVTALQTYTGTASPFNFNGLVRHYYLRKNPWEADIQVELLHKRDRERSSHELAQVVRELLTPLSTELGARIQIVEMPPGPPVLQSVVAEVYGPDATTRRQVAADLTQIFERANNVTDVDNYMQNPYEVLRFEVDTEKAVRRGVSVDVINRNLSMALGGYKLGDIKQRTVLEPTYIVMQVPLEARSQMGRLANLPIPTQGGKTLPLAELGRFVPIYQDQPIFHKDLRAVEYVTGEGQGRLGAPIYGMFEIEDLLNDYVSPDGVKVQSNYFGPPSSDKSSAFEWGGEWTVTFETFRDMGLAFGVALVLIYMLVVWEFGNFTLPAIVMAPIPLTLIGIIPGHWIMGAEFTATSMIGFIALAGIIVRNSILLVDFTKHEIQRGVPVIDALVESCRVRTRPIVITALALVGGSFVILFDPIFQGMAVSLLFGVLVSTLLTLLIIPLGCYSGRKAFCPVGADGANVSCDNTEATEEKEERGESLFMKIWPIVVMAIFAIRAVFIFIWMGLQSLFSMVMGLFRSKKNESGGSEPPPSTPSPSTPSGGGGSADVDISVTEKAAAEKAEAEKAEAEKAEAEKAEAEKAEAEKAEAEKAEAEKAAAEKAAAEKAEAEKAAAEKAEAEKAEAEKAEAEKAAAEKAAAEKAAAEKAAAEKAAAEKAAAEKAAAEKAAAEKAAAEKAAAEKAAAEKAEAEKAEADKVATESVEIAKPAIKKAAPKKAAPKKSAAKKTPVKKAAAKKAPAKKAPAKKAAPKKSETKSAGQRRRRGIRLK</sequence>
<dbReference type="Gene3D" id="3.30.70.1430">
    <property type="entry name" value="Multidrug efflux transporter AcrB pore domain"/>
    <property type="match status" value="2"/>
</dbReference>
<keyword evidence="4" id="KW-1185">Reference proteome</keyword>
<dbReference type="Proteomes" id="UP000509658">
    <property type="component" value="Chromosome"/>
</dbReference>
<feature type="transmembrane region" description="Helical" evidence="2">
    <location>
        <begin position="928"/>
        <end position="947"/>
    </location>
</feature>
<keyword evidence="2" id="KW-0812">Transmembrane</keyword>
<dbReference type="Gene3D" id="3.30.70.1440">
    <property type="entry name" value="Multidrug efflux transporter AcrB pore domain"/>
    <property type="match status" value="1"/>
</dbReference>
<feature type="transmembrane region" description="Helical" evidence="2">
    <location>
        <begin position="1114"/>
        <end position="1136"/>
    </location>
</feature>
<accession>A0A6N0HVK9</accession>
<dbReference type="RefSeq" id="WP_174673031.1">
    <property type="nucleotide sequence ID" value="NZ_CP054491.1"/>
</dbReference>
<feature type="transmembrane region" description="Helical" evidence="2">
    <location>
        <begin position="501"/>
        <end position="524"/>
    </location>
</feature>
<dbReference type="PANTHER" id="PTHR32063:SF16">
    <property type="entry name" value="CATION EFFLUX SYSTEM (ACRB_ACRD_ACRF FAMILY)"/>
    <property type="match status" value="1"/>
</dbReference>
<keyword evidence="2" id="KW-1133">Transmembrane helix</keyword>
<feature type="transmembrane region" description="Helical" evidence="2">
    <location>
        <begin position="39"/>
        <end position="57"/>
    </location>
</feature>
<dbReference type="InterPro" id="IPR027463">
    <property type="entry name" value="AcrB_DN_DC_subdom"/>
</dbReference>
<dbReference type="Gene3D" id="3.30.70.1320">
    <property type="entry name" value="Multidrug efflux transporter AcrB pore domain like"/>
    <property type="match status" value="1"/>
</dbReference>
<dbReference type="Gene3D" id="1.20.1640.10">
    <property type="entry name" value="Multidrug efflux transporter AcrB transmembrane domain"/>
    <property type="match status" value="2"/>
</dbReference>
<protein>
    <submittedName>
        <fullName evidence="3">Efflux RND transporter permease subunit</fullName>
    </submittedName>
</protein>
<feature type="transmembrane region" description="Helical" evidence="2">
    <location>
        <begin position="398"/>
        <end position="418"/>
    </location>
</feature>
<dbReference type="SUPFAM" id="SSF82693">
    <property type="entry name" value="Multidrug efflux transporter AcrB pore domain, PN1, PN2, PC1 and PC2 subdomains"/>
    <property type="match status" value="3"/>
</dbReference>
<organism evidence="3 4">
    <name type="scientific">Candidatus Reidiella endopervernicosa</name>
    <dbReference type="NCBI Taxonomy" id="2738883"/>
    <lineage>
        <taxon>Bacteria</taxon>
        <taxon>Pseudomonadati</taxon>
        <taxon>Pseudomonadota</taxon>
        <taxon>Gammaproteobacteria</taxon>
        <taxon>Candidatus Reidiella</taxon>
    </lineage>
</organism>
<dbReference type="PRINTS" id="PR00702">
    <property type="entry name" value="ACRIFLAVINRP"/>
</dbReference>
<feature type="transmembrane region" description="Helical" evidence="2">
    <location>
        <begin position="474"/>
        <end position="495"/>
    </location>
</feature>
<dbReference type="Pfam" id="PF00873">
    <property type="entry name" value="ACR_tran"/>
    <property type="match status" value="1"/>
</dbReference>
<dbReference type="GO" id="GO:0005886">
    <property type="term" value="C:plasma membrane"/>
    <property type="evidence" value="ECO:0007669"/>
    <property type="project" value="TreeGrafter"/>
</dbReference>
<proteinExistence type="predicted"/>
<dbReference type="SUPFAM" id="SSF82866">
    <property type="entry name" value="Multidrug efflux transporter AcrB transmembrane domain"/>
    <property type="match status" value="2"/>
</dbReference>
<dbReference type="SUPFAM" id="SSF82714">
    <property type="entry name" value="Multidrug efflux transporter AcrB TolC docking domain, DN and DC subdomains"/>
    <property type="match status" value="2"/>
</dbReference>
<feature type="compositionally biased region" description="Basic and acidic residues" evidence="1">
    <location>
        <begin position="1186"/>
        <end position="1327"/>
    </location>
</feature>
<keyword evidence="2" id="KW-0472">Membrane</keyword>
<feature type="transmembrane region" description="Helical" evidence="2">
    <location>
        <begin position="1051"/>
        <end position="1071"/>
    </location>
</feature>
<dbReference type="GO" id="GO:0042910">
    <property type="term" value="F:xenobiotic transmembrane transporter activity"/>
    <property type="evidence" value="ECO:0007669"/>
    <property type="project" value="TreeGrafter"/>
</dbReference>
<dbReference type="KEGG" id="rev:HUE57_08865"/>
<dbReference type="EMBL" id="CP054491">
    <property type="protein sequence ID" value="QKQ26378.1"/>
    <property type="molecule type" value="Genomic_DNA"/>
</dbReference>
<feature type="compositionally biased region" description="Basic residues" evidence="1">
    <location>
        <begin position="1337"/>
        <end position="1378"/>
    </location>
</feature>
<feature type="transmembrane region" description="Helical" evidence="2">
    <location>
        <begin position="372"/>
        <end position="391"/>
    </location>
</feature>